<dbReference type="EMBL" id="AP019736">
    <property type="protein sequence ID" value="BBL07483.1"/>
    <property type="molecule type" value="Genomic_DNA"/>
</dbReference>
<dbReference type="GeneID" id="98674109"/>
<protein>
    <recommendedName>
        <fullName evidence="4">Fimbrial subunit protein C-terminal domain-containing protein</fullName>
    </recommendedName>
</protein>
<gene>
    <name evidence="2" type="ORF">A5CPEGH6_21210</name>
</gene>
<sequence length="577" mass="63831">MKEVKSRICCWLLCCLAAGCADRSASPADDAPRNPAACGVSLSLAFSVDGSGPDASGTGEAPGFDSENAIRNLYVFTEVSGRRTAYPFRHVLLDEDGTTGRKTAVLELPVDVREVGEMFLYLGANLDDRQAEAFCDGNKAYTLDGTETPYNYNVVESFAPGVATDGGASSLRTDIAMFCTQGQKARPVVGEDGERVVVEAEFELRRLVAKVLVTCREDDGHSGYAPLKEGGSLATNGGWIRLEDVYFLVNSLNKSSFIMEKEDEDPNNDLTFYLDEKGGYDGSKTSKDFVYAAPGLQYEVIGFFKRAPKYEENRLPDENRCGGYRPEEALYCPENLFGAVADEGKKKVLEEYEYVWPMITHVSVAAKYTPGRLWIEKELVAHVLRRIDAGAVADEHGLKAALEKWSEQAEAAGDPVMEVECSDEYVSQTLLTESLKKENYYSEGTYDPDGGGFPRHTYFYYDNRKDDTREDRYYTYGAVIRMLGDSFDAEEPEKLGNYLPYTQGWGYYYTYIDGAGGDPAGGATPYSRGVVRRNTYYILIVNSFSHPGSSIHDGGYIDVHTLVEEWKEGGSGEIELQ</sequence>
<reference evidence="3" key="1">
    <citation type="submission" date="2019-06" db="EMBL/GenBank/DDBJ databases">
        <title>Alistipes onderdonkii subsp. vulgaris subsp. nov., Alistipes dispar sp. nov. and Alistipes communis sp. nov., isolated from human faeces, and creation of Alistipes onderdonkii subsp. onderdonkii subsp. nov.</title>
        <authorList>
            <person name="Sakamoto M."/>
            <person name="Ikeyama N."/>
            <person name="Ogata Y."/>
            <person name="Suda W."/>
            <person name="Iino T."/>
            <person name="Hattori M."/>
            <person name="Ohkuma M."/>
        </authorList>
    </citation>
    <scope>NUCLEOTIDE SEQUENCE [LARGE SCALE GENOMIC DNA]</scope>
    <source>
        <strain evidence="3">5CPEGH6</strain>
    </source>
</reference>
<organism evidence="2 3">
    <name type="scientific">Alistipes dispar</name>
    <dbReference type="NCBI Taxonomy" id="2585119"/>
    <lineage>
        <taxon>Bacteria</taxon>
        <taxon>Pseudomonadati</taxon>
        <taxon>Bacteroidota</taxon>
        <taxon>Bacteroidia</taxon>
        <taxon>Bacteroidales</taxon>
        <taxon>Rikenellaceae</taxon>
        <taxon>Alistipes</taxon>
    </lineage>
</organism>
<proteinExistence type="predicted"/>
<name>A0A4Y1X2E5_9BACT</name>
<dbReference type="AlphaFoldDB" id="A0A4Y1X2E5"/>
<keyword evidence="3" id="KW-1185">Reference proteome</keyword>
<evidence type="ECO:0000313" key="2">
    <source>
        <dbReference type="EMBL" id="BBL07483.1"/>
    </source>
</evidence>
<accession>A0A4Y1X2E5</accession>
<evidence type="ECO:0000256" key="1">
    <source>
        <dbReference type="SAM" id="SignalP"/>
    </source>
</evidence>
<keyword evidence="1" id="KW-0732">Signal</keyword>
<evidence type="ECO:0008006" key="4">
    <source>
        <dbReference type="Google" id="ProtNLM"/>
    </source>
</evidence>
<feature type="signal peptide" evidence="1">
    <location>
        <begin position="1"/>
        <end position="20"/>
    </location>
</feature>
<dbReference type="RefSeq" id="WP_141429651.1">
    <property type="nucleotide sequence ID" value="NZ_AP019736.1"/>
</dbReference>
<dbReference type="Proteomes" id="UP000319374">
    <property type="component" value="Chromosome"/>
</dbReference>
<feature type="chain" id="PRO_5021453552" description="Fimbrial subunit protein C-terminal domain-containing protein" evidence="1">
    <location>
        <begin position="21"/>
        <end position="577"/>
    </location>
</feature>
<dbReference type="PROSITE" id="PS51257">
    <property type="entry name" value="PROKAR_LIPOPROTEIN"/>
    <property type="match status" value="1"/>
</dbReference>
<dbReference type="OrthoDB" id="1048898at2"/>
<evidence type="ECO:0000313" key="3">
    <source>
        <dbReference type="Proteomes" id="UP000319374"/>
    </source>
</evidence>
<dbReference type="KEGG" id="ada:A5CPEGH6_21210"/>